<evidence type="ECO:0000313" key="5">
    <source>
        <dbReference type="RefSeq" id="XP_025060799.1"/>
    </source>
</evidence>
<protein>
    <submittedName>
        <fullName evidence="5">Probable peptidyl-tRNA hydrolase isoform X2</fullName>
    </submittedName>
</protein>
<evidence type="ECO:0000256" key="1">
    <source>
        <dbReference type="ARBA" id="ARBA00022555"/>
    </source>
</evidence>
<dbReference type="Pfam" id="PF01195">
    <property type="entry name" value="Pept_tRNA_hydro"/>
    <property type="match status" value="1"/>
</dbReference>
<dbReference type="GO" id="GO:0000049">
    <property type="term" value="F:tRNA binding"/>
    <property type="evidence" value="ECO:0007669"/>
    <property type="project" value="UniProtKB-KW"/>
</dbReference>
<evidence type="ECO:0000256" key="2">
    <source>
        <dbReference type="ARBA" id="ARBA00022801"/>
    </source>
</evidence>
<reference evidence="5" key="1">
    <citation type="submission" date="2025-08" db="UniProtKB">
        <authorList>
            <consortium name="RefSeq"/>
        </authorList>
    </citation>
    <scope>IDENTIFICATION</scope>
</reference>
<organism evidence="4 5">
    <name type="scientific">Alligator sinensis</name>
    <name type="common">Chinese alligator</name>
    <dbReference type="NCBI Taxonomy" id="38654"/>
    <lineage>
        <taxon>Eukaryota</taxon>
        <taxon>Metazoa</taxon>
        <taxon>Chordata</taxon>
        <taxon>Craniata</taxon>
        <taxon>Vertebrata</taxon>
        <taxon>Euteleostomi</taxon>
        <taxon>Archelosauria</taxon>
        <taxon>Archosauria</taxon>
        <taxon>Crocodylia</taxon>
        <taxon>Alligatoridae</taxon>
        <taxon>Alligatorinae</taxon>
        <taxon>Alligator</taxon>
    </lineage>
</organism>
<keyword evidence="2 5" id="KW-0378">Hydrolase</keyword>
<keyword evidence="4" id="KW-1185">Reference proteome</keyword>
<dbReference type="PANTHER" id="PTHR17224">
    <property type="entry name" value="PEPTIDYL-TRNA HYDROLASE"/>
    <property type="match status" value="1"/>
</dbReference>
<dbReference type="CTD" id="138428"/>
<evidence type="ECO:0000256" key="3">
    <source>
        <dbReference type="ARBA" id="ARBA00022884"/>
    </source>
</evidence>
<evidence type="ECO:0000313" key="4">
    <source>
        <dbReference type="Proteomes" id="UP000189705"/>
    </source>
</evidence>
<dbReference type="RefSeq" id="XP_025060799.1">
    <property type="nucleotide sequence ID" value="XM_025205014.1"/>
</dbReference>
<sequence length="190" mass="20413">MWARSLGLTARPANKQVAGLGNHGLQGTRHNVGMAVLAQLAQKLNVTDQWRADRRCCADVAVANLEELDVVLLKPRRLMNVNGLSIANAGGTMESAPASVPCTQIAWSGSGWASAALWEKLWWITSFWAGSPLLSKRSCHGSWSRQSACCWSTSCGAAGAPRQPWHQTGARALPVTRATRVEPSITRALS</sequence>
<dbReference type="InterPro" id="IPR001328">
    <property type="entry name" value="Pept_tRNA_hydro"/>
</dbReference>
<dbReference type="Gene3D" id="3.40.50.1470">
    <property type="entry name" value="Peptidyl-tRNA hydrolase"/>
    <property type="match status" value="1"/>
</dbReference>
<keyword evidence="1" id="KW-0820">tRNA-binding</keyword>
<gene>
    <name evidence="5" type="primary">PTRH1</name>
</gene>
<dbReference type="SUPFAM" id="SSF53178">
    <property type="entry name" value="Peptidyl-tRNA hydrolase-like"/>
    <property type="match status" value="1"/>
</dbReference>
<name>A0A3Q0GM18_ALLSI</name>
<dbReference type="GeneID" id="102372391"/>
<proteinExistence type="predicted"/>
<dbReference type="Proteomes" id="UP000189705">
    <property type="component" value="Unplaced"/>
</dbReference>
<dbReference type="GO" id="GO:0004045">
    <property type="term" value="F:peptidyl-tRNA hydrolase activity"/>
    <property type="evidence" value="ECO:0007669"/>
    <property type="project" value="InterPro"/>
</dbReference>
<keyword evidence="3" id="KW-0694">RNA-binding</keyword>
<accession>A0A3Q0GM18</accession>
<dbReference type="AlphaFoldDB" id="A0A3Q0GM18"/>
<dbReference type="InterPro" id="IPR036416">
    <property type="entry name" value="Pept_tRNA_hydro_sf"/>
</dbReference>
<dbReference type="PANTHER" id="PTHR17224:SF1">
    <property type="entry name" value="PEPTIDYL-TRNA HYDROLASE"/>
    <property type="match status" value="1"/>
</dbReference>